<accession>B8C9W2</accession>
<dbReference type="eggNOG" id="KOG1198">
    <property type="taxonomic scope" value="Eukaryota"/>
</dbReference>
<dbReference type="GeneID" id="7449354"/>
<evidence type="ECO:0000313" key="5">
    <source>
        <dbReference type="Proteomes" id="UP000001449"/>
    </source>
</evidence>
<feature type="compositionally biased region" description="Low complexity" evidence="2">
    <location>
        <begin position="19"/>
        <end position="35"/>
    </location>
</feature>
<feature type="compositionally biased region" description="Low complexity" evidence="2">
    <location>
        <begin position="50"/>
        <end position="64"/>
    </location>
</feature>
<dbReference type="CDD" id="cd08273">
    <property type="entry name" value="MDR8"/>
    <property type="match status" value="1"/>
</dbReference>
<feature type="region of interest" description="Disordered" evidence="2">
    <location>
        <begin position="348"/>
        <end position="367"/>
    </location>
</feature>
<feature type="domain" description="Enoyl reductase (ER)" evidence="3">
    <location>
        <begin position="389"/>
        <end position="723"/>
    </location>
</feature>
<dbReference type="STRING" id="35128.B8C9W2"/>
<feature type="compositionally biased region" description="Low complexity" evidence="2">
    <location>
        <begin position="330"/>
        <end position="342"/>
    </location>
</feature>
<dbReference type="KEGG" id="tps:THAPSDRAFT_8926"/>
<organism evidence="4 5">
    <name type="scientific">Thalassiosira pseudonana</name>
    <name type="common">Marine diatom</name>
    <name type="synonym">Cyclotella nana</name>
    <dbReference type="NCBI Taxonomy" id="35128"/>
    <lineage>
        <taxon>Eukaryota</taxon>
        <taxon>Sar</taxon>
        <taxon>Stramenopiles</taxon>
        <taxon>Ochrophyta</taxon>
        <taxon>Bacillariophyta</taxon>
        <taxon>Coscinodiscophyceae</taxon>
        <taxon>Thalassiosirophycidae</taxon>
        <taxon>Thalassiosirales</taxon>
        <taxon>Thalassiosiraceae</taxon>
        <taxon>Thalassiosira</taxon>
    </lineage>
</organism>
<evidence type="ECO:0000256" key="1">
    <source>
        <dbReference type="ARBA" id="ARBA00023002"/>
    </source>
</evidence>
<keyword evidence="5" id="KW-1185">Reference proteome</keyword>
<dbReference type="InterPro" id="IPR036291">
    <property type="entry name" value="NAD(P)-bd_dom_sf"/>
</dbReference>
<dbReference type="InterPro" id="IPR013154">
    <property type="entry name" value="ADH-like_N"/>
</dbReference>
<dbReference type="AlphaFoldDB" id="B8C9W2"/>
<feature type="compositionally biased region" description="Polar residues" evidence="2">
    <location>
        <begin position="150"/>
        <end position="161"/>
    </location>
</feature>
<keyword evidence="1" id="KW-0560">Oxidoreductase</keyword>
<gene>
    <name evidence="4" type="ORF">THAPSDRAFT_8926</name>
</gene>
<evidence type="ECO:0000259" key="3">
    <source>
        <dbReference type="SMART" id="SM00829"/>
    </source>
</evidence>
<reference evidence="4 5" key="2">
    <citation type="journal article" date="2008" name="Nature">
        <title>The Phaeodactylum genome reveals the evolutionary history of diatom genomes.</title>
        <authorList>
            <person name="Bowler C."/>
            <person name="Allen A.E."/>
            <person name="Badger J.H."/>
            <person name="Grimwood J."/>
            <person name="Jabbari K."/>
            <person name="Kuo A."/>
            <person name="Maheswari U."/>
            <person name="Martens C."/>
            <person name="Maumus F."/>
            <person name="Otillar R.P."/>
            <person name="Rayko E."/>
            <person name="Salamov A."/>
            <person name="Vandepoele K."/>
            <person name="Beszteri B."/>
            <person name="Gruber A."/>
            <person name="Heijde M."/>
            <person name="Katinka M."/>
            <person name="Mock T."/>
            <person name="Valentin K."/>
            <person name="Verret F."/>
            <person name="Berges J.A."/>
            <person name="Brownlee C."/>
            <person name="Cadoret J.P."/>
            <person name="Chiovitti A."/>
            <person name="Choi C.J."/>
            <person name="Coesel S."/>
            <person name="De Martino A."/>
            <person name="Detter J.C."/>
            <person name="Durkin C."/>
            <person name="Falciatore A."/>
            <person name="Fournet J."/>
            <person name="Haruta M."/>
            <person name="Huysman M.J."/>
            <person name="Jenkins B.D."/>
            <person name="Jiroutova K."/>
            <person name="Jorgensen R.E."/>
            <person name="Joubert Y."/>
            <person name="Kaplan A."/>
            <person name="Kroger N."/>
            <person name="Kroth P.G."/>
            <person name="La Roche J."/>
            <person name="Lindquist E."/>
            <person name="Lommer M."/>
            <person name="Martin-Jezequel V."/>
            <person name="Lopez P.J."/>
            <person name="Lucas S."/>
            <person name="Mangogna M."/>
            <person name="McGinnis K."/>
            <person name="Medlin L.K."/>
            <person name="Montsant A."/>
            <person name="Oudot-Le Secq M.P."/>
            <person name="Napoli C."/>
            <person name="Obornik M."/>
            <person name="Parker M.S."/>
            <person name="Petit J.L."/>
            <person name="Porcel B.M."/>
            <person name="Poulsen N."/>
            <person name="Robison M."/>
            <person name="Rychlewski L."/>
            <person name="Rynearson T.A."/>
            <person name="Schmutz J."/>
            <person name="Shapiro H."/>
            <person name="Siaut M."/>
            <person name="Stanley M."/>
            <person name="Sussman M.R."/>
            <person name="Taylor A.R."/>
            <person name="Vardi A."/>
            <person name="von Dassow P."/>
            <person name="Vyverman W."/>
            <person name="Willis A."/>
            <person name="Wyrwicz L.S."/>
            <person name="Rokhsar D.S."/>
            <person name="Weissenbach J."/>
            <person name="Armbrust E.V."/>
            <person name="Green B.R."/>
            <person name="Van de Peer Y."/>
            <person name="Grigoriev I.V."/>
        </authorList>
    </citation>
    <scope>NUCLEOTIDE SEQUENCE [LARGE SCALE GENOMIC DNA]</scope>
    <source>
        <strain evidence="4 5">CCMP1335</strain>
    </source>
</reference>
<feature type="region of interest" description="Disordered" evidence="2">
    <location>
        <begin position="17"/>
        <end position="65"/>
    </location>
</feature>
<feature type="compositionally biased region" description="Basic residues" evidence="2">
    <location>
        <begin position="260"/>
        <end position="271"/>
    </location>
</feature>
<dbReference type="PANTHER" id="PTHR43189:SF1">
    <property type="entry name" value="ZINC-TYPE ALCOHOL DEHYDROGENASE-LIKE PROTEIN C1198.01"/>
    <property type="match status" value="1"/>
</dbReference>
<dbReference type="SMART" id="SM00829">
    <property type="entry name" value="PKS_ER"/>
    <property type="match status" value="1"/>
</dbReference>
<dbReference type="GO" id="GO:0016491">
    <property type="term" value="F:oxidoreductase activity"/>
    <property type="evidence" value="ECO:0000318"/>
    <property type="project" value="GO_Central"/>
</dbReference>
<sequence length="725" mass="78180">MARVFGKFKRLISKKSIKDTSTTSTDATTTDAGTAEASPSNSSDGHDAANNDAATTDVAKTVELSPEEALAEEAVLNDILQDLSVAINQVAVPAKSASTDDGGDDAVSEYSGGSAKSNDESGKSETSDSEEEESLVSDDSEDEEEEEKATSTLPRQVDANNTPPPSNPELPESGRDTPKHNAKNANKSNGESSSKKGRNTPLSLPESEHSAVTEAASGRKTPPKTTATASDGRKTPPKASAKTTKNTKALPSISSAFLRKNGRKIKSHLPKRSPENNNSNDDDAQSKASMDTGTFDDDNNSENFSFEVTRHRSGDVTIESKSTVDDNLPSLDGGSHSHSSDLLDADDEHYEQSSTNSNEFKMRKDPRVRSVQRTAKEAVHKDIMIHAPGGASDLVVRAMYYTPKVEDGGDVVIEVEASTVSFRDCLLRRGIGMDKAPFPVIPGCETVGTIFALGKIAKSRGYRTGDRVVAFNRHGGGNAKYAKFDVSCIASIPESVDGIDAVCLVDVYMTAYQALRIAKKNGTPLTDSYVLITDGYSPVGQAAIELAKLEGAHVFVTTTESRQDAYMQTLGVKCLPLSPSKWLPKIKGKMDVVIDNTCFDSYDSSWKALSAKGVLVCTAMTSIYCFNDLGQNCGCGAFGDMREIEARWATLKAKYMMSQTKVYDSWENFTSDPQTYQQELKYLIFLLESGRIKPKIAERVSIEEVPDAQRYLETGKANGTIVCLP</sequence>
<feature type="region of interest" description="Disordered" evidence="2">
    <location>
        <begin position="93"/>
        <end position="342"/>
    </location>
</feature>
<reference evidence="4 5" key="1">
    <citation type="journal article" date="2004" name="Science">
        <title>The genome of the diatom Thalassiosira pseudonana: ecology, evolution, and metabolism.</title>
        <authorList>
            <person name="Armbrust E.V."/>
            <person name="Berges J.A."/>
            <person name="Bowler C."/>
            <person name="Green B.R."/>
            <person name="Martinez D."/>
            <person name="Putnam N.H."/>
            <person name="Zhou S."/>
            <person name="Allen A.E."/>
            <person name="Apt K.E."/>
            <person name="Bechner M."/>
            <person name="Brzezinski M.A."/>
            <person name="Chaal B.K."/>
            <person name="Chiovitti A."/>
            <person name="Davis A.K."/>
            <person name="Demarest M.S."/>
            <person name="Detter J.C."/>
            <person name="Glavina T."/>
            <person name="Goodstein D."/>
            <person name="Hadi M.Z."/>
            <person name="Hellsten U."/>
            <person name="Hildebrand M."/>
            <person name="Jenkins B.D."/>
            <person name="Jurka J."/>
            <person name="Kapitonov V.V."/>
            <person name="Kroger N."/>
            <person name="Lau W.W."/>
            <person name="Lane T.W."/>
            <person name="Larimer F.W."/>
            <person name="Lippmeier J.C."/>
            <person name="Lucas S."/>
            <person name="Medina M."/>
            <person name="Montsant A."/>
            <person name="Obornik M."/>
            <person name="Parker M.S."/>
            <person name="Palenik B."/>
            <person name="Pazour G.J."/>
            <person name="Richardson P.M."/>
            <person name="Rynearson T.A."/>
            <person name="Saito M.A."/>
            <person name="Schwartz D.C."/>
            <person name="Thamatrakoln K."/>
            <person name="Valentin K."/>
            <person name="Vardi A."/>
            <person name="Wilkerson F.P."/>
            <person name="Rokhsar D.S."/>
        </authorList>
    </citation>
    <scope>NUCLEOTIDE SEQUENCE [LARGE SCALE GENOMIC DNA]</scope>
    <source>
        <strain evidence="4 5">CCMP1335</strain>
    </source>
</reference>
<dbReference type="Pfam" id="PF08240">
    <property type="entry name" value="ADH_N"/>
    <property type="match status" value="1"/>
</dbReference>
<dbReference type="InterPro" id="IPR020843">
    <property type="entry name" value="ER"/>
</dbReference>
<dbReference type="PANTHER" id="PTHR43189">
    <property type="entry name" value="ZINC-TYPE ALCOHOL DEHYDROGENASE-LIKE PROTEIN C1198.01-RELATED"/>
    <property type="match status" value="1"/>
</dbReference>
<name>B8C9W2_THAPS</name>
<dbReference type="Pfam" id="PF13602">
    <property type="entry name" value="ADH_zinc_N_2"/>
    <property type="match status" value="1"/>
</dbReference>
<dbReference type="RefSeq" id="XP_002293115.1">
    <property type="nucleotide sequence ID" value="XM_002293079.1"/>
</dbReference>
<dbReference type="SUPFAM" id="SSF51735">
    <property type="entry name" value="NAD(P)-binding Rossmann-fold domains"/>
    <property type="match status" value="1"/>
</dbReference>
<evidence type="ECO:0000313" key="4">
    <source>
        <dbReference type="EMBL" id="EED89576.1"/>
    </source>
</evidence>
<feature type="compositionally biased region" description="Acidic residues" evidence="2">
    <location>
        <begin position="127"/>
        <end position="147"/>
    </location>
</feature>
<dbReference type="InterPro" id="IPR011032">
    <property type="entry name" value="GroES-like_sf"/>
</dbReference>
<protein>
    <recommendedName>
        <fullName evidence="3">Enoyl reductase (ER) domain-containing protein</fullName>
    </recommendedName>
</protein>
<dbReference type="SUPFAM" id="SSF50129">
    <property type="entry name" value="GroES-like"/>
    <property type="match status" value="1"/>
</dbReference>
<proteinExistence type="predicted"/>
<dbReference type="OMA" id="MANVEEH"/>
<dbReference type="Gene3D" id="3.40.50.720">
    <property type="entry name" value="NAD(P)-binding Rossmann-like Domain"/>
    <property type="match status" value="1"/>
</dbReference>
<feature type="compositionally biased region" description="Low complexity" evidence="2">
    <location>
        <begin position="183"/>
        <end position="192"/>
    </location>
</feature>
<dbReference type="Proteomes" id="UP000001449">
    <property type="component" value="Chromosome 12"/>
</dbReference>
<dbReference type="EMBL" id="CM000647">
    <property type="protein sequence ID" value="EED89576.1"/>
    <property type="molecule type" value="Genomic_DNA"/>
</dbReference>
<feature type="compositionally biased region" description="Low complexity" evidence="2">
    <location>
        <begin position="237"/>
        <end position="249"/>
    </location>
</feature>
<dbReference type="InParanoid" id="B8C9W2"/>
<dbReference type="Gene3D" id="3.90.180.10">
    <property type="entry name" value="Medium-chain alcohol dehydrogenases, catalytic domain"/>
    <property type="match status" value="1"/>
</dbReference>
<evidence type="ECO:0000256" key="2">
    <source>
        <dbReference type="SAM" id="MobiDB-lite"/>
    </source>
</evidence>
<dbReference type="PaxDb" id="35128-Thaps8926"/>
<dbReference type="HOGENOM" id="CLU_382001_0_0_1"/>
<feature type="compositionally biased region" description="Basic and acidic residues" evidence="2">
    <location>
        <begin position="117"/>
        <end position="126"/>
    </location>
</feature>